<dbReference type="EMBL" id="QFQP01000001">
    <property type="protein sequence ID" value="PZR18761.1"/>
    <property type="molecule type" value="Genomic_DNA"/>
</dbReference>
<dbReference type="AlphaFoldDB" id="A0A2W5W6D3"/>
<protein>
    <submittedName>
        <fullName evidence="1">Uncharacterized protein</fullName>
    </submittedName>
</protein>
<organism evidence="1 2">
    <name type="scientific">Archangium gephyra</name>
    <dbReference type="NCBI Taxonomy" id="48"/>
    <lineage>
        <taxon>Bacteria</taxon>
        <taxon>Pseudomonadati</taxon>
        <taxon>Myxococcota</taxon>
        <taxon>Myxococcia</taxon>
        <taxon>Myxococcales</taxon>
        <taxon>Cystobacterineae</taxon>
        <taxon>Archangiaceae</taxon>
        <taxon>Archangium</taxon>
    </lineage>
</organism>
<evidence type="ECO:0000313" key="1">
    <source>
        <dbReference type="EMBL" id="PZR18761.1"/>
    </source>
</evidence>
<evidence type="ECO:0000313" key="2">
    <source>
        <dbReference type="Proteomes" id="UP000249061"/>
    </source>
</evidence>
<name>A0A2W5W6D3_9BACT</name>
<accession>A0A2W5W6D3</accession>
<proteinExistence type="predicted"/>
<reference evidence="1 2" key="1">
    <citation type="submission" date="2017-08" db="EMBL/GenBank/DDBJ databases">
        <title>Infants hospitalized years apart are colonized by the same room-sourced microbial strains.</title>
        <authorList>
            <person name="Brooks B."/>
            <person name="Olm M.R."/>
            <person name="Firek B.A."/>
            <person name="Baker R."/>
            <person name="Thomas B.C."/>
            <person name="Morowitz M.J."/>
            <person name="Banfield J.F."/>
        </authorList>
    </citation>
    <scope>NUCLEOTIDE SEQUENCE [LARGE SCALE GENOMIC DNA]</scope>
    <source>
        <strain evidence="1">S2_003_000_R2_14</strain>
    </source>
</reference>
<dbReference type="Proteomes" id="UP000249061">
    <property type="component" value="Unassembled WGS sequence"/>
</dbReference>
<comment type="caution">
    <text evidence="1">The sequence shown here is derived from an EMBL/GenBank/DDBJ whole genome shotgun (WGS) entry which is preliminary data.</text>
</comment>
<gene>
    <name evidence="1" type="ORF">DI536_02455</name>
</gene>
<sequence>MSANQKAVAMCDSSHVEAARAQDARVSRPLLIPLLVLAGCHHAVRADAVQSLVGITAPLESSPALRLVVPITVDGVEGQLTVDPSQPVSFVSAACVRAPDVVARVTVPDAFGPDETYPLTRVAGLVINGTPFRQFDAALAAGEKCVVVLGATDLADVAIEVNPAQRTVRFLSTQPRAKWLEFAEKSGDDAQLLSVTREPRTDWPLLTVRLRQGLQSLDATMLLSLRESRSVLYETAGRSAGLRPGLELLKGLPLPDGVTLPPELSQLKGFAFDSLEFASGFGLREGSLEVEQGAPPHTPQGLIGADVWGRFVMTYDVREGVLLLRRPRVLSSGTTSRCERDGKTSGEACFEFNTTVTPGELQVIATVWSPLPDGARVSLDLTGGSGGCRVGVTFAPGDRGRSTQHRFPWAKLKESVPGCSERAFTGLTAVAPGVLEESPLPECPGVCAFAQDAVSNRLSCECQPGVRTVDGEAEKKLLELFRKALEKLQTPAEPEPTDPD</sequence>